<proteinExistence type="predicted"/>
<feature type="transmembrane region" description="Helical" evidence="1">
    <location>
        <begin position="31"/>
        <end position="49"/>
    </location>
</feature>
<organism evidence="2 3">
    <name type="scientific">Alkalicoccobacillus plakortidis</name>
    <dbReference type="NCBI Taxonomy" id="444060"/>
    <lineage>
        <taxon>Bacteria</taxon>
        <taxon>Bacillati</taxon>
        <taxon>Bacillota</taxon>
        <taxon>Bacilli</taxon>
        <taxon>Bacillales</taxon>
        <taxon>Bacillaceae</taxon>
        <taxon>Alkalicoccobacillus</taxon>
    </lineage>
</organism>
<keyword evidence="1" id="KW-0812">Transmembrane</keyword>
<sequence length="61" mass="7234">MNSKNRFLLSFSISIIIFIGTFFILGLEQAFYYSLGFFLVYFFVYPWLLKIKNDSENSSSR</sequence>
<feature type="transmembrane region" description="Helical" evidence="1">
    <location>
        <begin position="7"/>
        <end position="25"/>
    </location>
</feature>
<reference evidence="2 3" key="1">
    <citation type="submission" date="2015-09" db="EMBL/GenBank/DDBJ databases">
        <title>Genome sequencing project for genomic taxonomy and phylogenomics of Bacillus-like bacteria.</title>
        <authorList>
            <person name="Liu B."/>
            <person name="Wang J."/>
            <person name="Zhu Y."/>
            <person name="Liu G."/>
            <person name="Chen Q."/>
            <person name="Chen Z."/>
            <person name="Lan J."/>
            <person name="Che J."/>
            <person name="Ge C."/>
            <person name="Shi H."/>
            <person name="Pan Z."/>
            <person name="Liu X."/>
        </authorList>
    </citation>
    <scope>NUCLEOTIDE SEQUENCE [LARGE SCALE GENOMIC DNA]</scope>
    <source>
        <strain evidence="2 3">DSM 19153</strain>
    </source>
</reference>
<evidence type="ECO:0000256" key="1">
    <source>
        <dbReference type="SAM" id="Phobius"/>
    </source>
</evidence>
<comment type="caution">
    <text evidence="2">The sequence shown here is derived from an EMBL/GenBank/DDBJ whole genome shotgun (WGS) entry which is preliminary data.</text>
</comment>
<evidence type="ECO:0000313" key="2">
    <source>
        <dbReference type="EMBL" id="KQL56477.1"/>
    </source>
</evidence>
<dbReference type="AlphaFoldDB" id="A0A9D5DM15"/>
<keyword evidence="1" id="KW-0472">Membrane</keyword>
<dbReference type="EMBL" id="LJJD01000028">
    <property type="protein sequence ID" value="KQL56477.1"/>
    <property type="molecule type" value="Genomic_DNA"/>
</dbReference>
<dbReference type="Proteomes" id="UP000051061">
    <property type="component" value="Unassembled WGS sequence"/>
</dbReference>
<protein>
    <submittedName>
        <fullName evidence="2">Uncharacterized protein</fullName>
    </submittedName>
</protein>
<keyword evidence="1" id="KW-1133">Transmembrane helix</keyword>
<evidence type="ECO:0000313" key="3">
    <source>
        <dbReference type="Proteomes" id="UP000051061"/>
    </source>
</evidence>
<gene>
    <name evidence="2" type="ORF">AN965_13535</name>
</gene>
<name>A0A9D5DM15_9BACI</name>
<accession>A0A9D5DM15</accession>
<keyword evidence="3" id="KW-1185">Reference proteome</keyword>